<reference evidence="1" key="1">
    <citation type="submission" date="2021-05" db="EMBL/GenBank/DDBJ databases">
        <authorList>
            <person name="Scholz U."/>
            <person name="Mascher M."/>
            <person name="Fiebig A."/>
        </authorList>
    </citation>
    <scope>NUCLEOTIDE SEQUENCE [LARGE SCALE GENOMIC DNA]</scope>
</reference>
<evidence type="ECO:0000313" key="1">
    <source>
        <dbReference type="EnsemblPlants" id="AVESA.00010b.r2.2DG0389120.1.CDS.1"/>
    </source>
</evidence>
<keyword evidence="2" id="KW-1185">Reference proteome</keyword>
<dbReference type="EnsemblPlants" id="AVESA.00010b.r2.2DG0389120.1">
    <property type="protein sequence ID" value="AVESA.00010b.r2.2DG0389120.1.CDS.1"/>
    <property type="gene ID" value="AVESA.00010b.r2.2DG0389120"/>
</dbReference>
<name>A0ACD5V7Q6_AVESA</name>
<organism evidence="1 2">
    <name type="scientific">Avena sativa</name>
    <name type="common">Oat</name>
    <dbReference type="NCBI Taxonomy" id="4498"/>
    <lineage>
        <taxon>Eukaryota</taxon>
        <taxon>Viridiplantae</taxon>
        <taxon>Streptophyta</taxon>
        <taxon>Embryophyta</taxon>
        <taxon>Tracheophyta</taxon>
        <taxon>Spermatophyta</taxon>
        <taxon>Magnoliopsida</taxon>
        <taxon>Liliopsida</taxon>
        <taxon>Poales</taxon>
        <taxon>Poaceae</taxon>
        <taxon>BOP clade</taxon>
        <taxon>Pooideae</taxon>
        <taxon>Poodae</taxon>
        <taxon>Poeae</taxon>
        <taxon>Poeae Chloroplast Group 1 (Aveneae type)</taxon>
        <taxon>Aveninae</taxon>
        <taxon>Avena</taxon>
    </lineage>
</organism>
<sequence length="140" mass="14646">MEELQLHRRGGMGAGAAAATVDDQAAAGRKKKTAAAAAVWIALPLIRPVKVGRRRHGDGDGAAEEDKEEEEVTTPRGEGCRIPAEAATCPPAPKKARTGAVAIVADRGCNRDDGEVTEYYRVPADLDSVFAVVGRVAEAN</sequence>
<evidence type="ECO:0000313" key="2">
    <source>
        <dbReference type="Proteomes" id="UP001732700"/>
    </source>
</evidence>
<protein>
    <submittedName>
        <fullName evidence="1">Uncharacterized protein</fullName>
    </submittedName>
</protein>
<reference evidence="1" key="2">
    <citation type="submission" date="2025-09" db="UniProtKB">
        <authorList>
            <consortium name="EnsemblPlants"/>
        </authorList>
    </citation>
    <scope>IDENTIFICATION</scope>
</reference>
<proteinExistence type="predicted"/>
<dbReference type="Proteomes" id="UP001732700">
    <property type="component" value="Chromosome 2D"/>
</dbReference>
<accession>A0ACD5V7Q6</accession>